<feature type="region of interest" description="Disordered" evidence="1">
    <location>
        <begin position="63"/>
        <end position="89"/>
    </location>
</feature>
<dbReference type="AlphaFoldDB" id="L7VYK0"/>
<evidence type="ECO:0000256" key="2">
    <source>
        <dbReference type="SAM" id="Phobius"/>
    </source>
</evidence>
<protein>
    <recommendedName>
        <fullName evidence="4">Holin</fullName>
    </recommendedName>
</protein>
<proteinExistence type="predicted"/>
<evidence type="ECO:0000313" key="3">
    <source>
        <dbReference type="EMBL" id="AGC72769.1"/>
    </source>
</evidence>
<feature type="compositionally biased region" description="Polar residues" evidence="1">
    <location>
        <begin position="63"/>
        <end position="73"/>
    </location>
</feature>
<reference evidence="3" key="1">
    <citation type="submission" date="2012-09" db="EMBL/GenBank/DDBJ databases">
        <title>Metagenomic Characterization of a Microbial Community in Wastewater Detects High Levels of Antibiotic Resistance.</title>
        <authorList>
            <person name="Abrams M."/>
            <person name="Caldwell A."/>
            <person name="Vandaei E."/>
            <person name="Lee W."/>
            <person name="Perrott J."/>
            <person name="Khan S.Y."/>
            <person name="Ta J."/>
            <person name="Romero D."/>
            <person name="Nguyen V."/>
            <person name="Pourmand N."/>
            <person name="Ouverney C.C."/>
        </authorList>
    </citation>
    <scope>NUCLEOTIDE SEQUENCE</scope>
</reference>
<keyword evidence="2" id="KW-0812">Transmembrane</keyword>
<feature type="transmembrane region" description="Helical" evidence="2">
    <location>
        <begin position="19"/>
        <end position="36"/>
    </location>
</feature>
<name>L7VYK0_9BACT</name>
<evidence type="ECO:0008006" key="4">
    <source>
        <dbReference type="Google" id="ProtNLM"/>
    </source>
</evidence>
<sequence>MTTETHPVIPGLTAPIRRWIYGLVLAAVPIAVALGVTDNTTAALILALVAAFLGGGVALPNVTDQPTANTTQPGLFDNNAYGDTGDTGR</sequence>
<keyword evidence="2" id="KW-1133">Transmembrane helix</keyword>
<keyword evidence="2" id="KW-0472">Membrane</keyword>
<feature type="transmembrane region" description="Helical" evidence="2">
    <location>
        <begin position="42"/>
        <end position="62"/>
    </location>
</feature>
<dbReference type="EMBL" id="JX649911">
    <property type="protein sequence ID" value="AGC72769.1"/>
    <property type="molecule type" value="Genomic_DNA"/>
</dbReference>
<accession>L7VYK0</accession>
<evidence type="ECO:0000256" key="1">
    <source>
        <dbReference type="SAM" id="MobiDB-lite"/>
    </source>
</evidence>
<organism evidence="3">
    <name type="scientific">uncultured bacterium A1Q1_fos_2101</name>
    <dbReference type="NCBI Taxonomy" id="1256561"/>
    <lineage>
        <taxon>Bacteria</taxon>
        <taxon>environmental samples</taxon>
    </lineage>
</organism>